<comment type="caution">
    <text evidence="1">The sequence shown here is derived from an EMBL/GenBank/DDBJ whole genome shotgun (WGS) entry which is preliminary data.</text>
</comment>
<proteinExistence type="predicted"/>
<name>A0A1J5Q5U4_9ZZZZ</name>
<accession>A0A1J5Q5U4</accession>
<dbReference type="AlphaFoldDB" id="A0A1J5Q5U4"/>
<dbReference type="EMBL" id="MLJW01003790">
    <property type="protein sequence ID" value="OIQ71301.1"/>
    <property type="molecule type" value="Genomic_DNA"/>
</dbReference>
<protein>
    <submittedName>
        <fullName evidence="1">Uncharacterized protein</fullName>
    </submittedName>
</protein>
<organism evidence="1">
    <name type="scientific">mine drainage metagenome</name>
    <dbReference type="NCBI Taxonomy" id="410659"/>
    <lineage>
        <taxon>unclassified sequences</taxon>
        <taxon>metagenomes</taxon>
        <taxon>ecological metagenomes</taxon>
    </lineage>
</organism>
<reference evidence="1" key="1">
    <citation type="submission" date="2016-10" db="EMBL/GenBank/DDBJ databases">
        <title>Sequence of Gallionella enrichment culture.</title>
        <authorList>
            <person name="Poehlein A."/>
            <person name="Muehling M."/>
            <person name="Daniel R."/>
        </authorList>
    </citation>
    <scope>NUCLEOTIDE SEQUENCE</scope>
</reference>
<sequence length="380" mass="42880">MLNNRHKEASKLVAECARWWTATPSADSGAHYFEVTLAGLRSAPQEARQRGDLVEFLSQIAPVDFSPDFPFAADIERQLKLVTEIEGLEEMAKRIRRDAVPVQVREEATGSEEWVHKPYGQRYPVGSPQRGVELTHVQVEYGAKSKAWWGWVGHKKHPGAFKDANVAGIRFRVNSIQIDGNHLIRAVPVSDTKPRVEWEIRSDWFVGEIYVDPLSVVPNARRDGFEQDEKWLEIRREITSVCTKLTKEAHAVSKAHKVSLERVSKKWADLQKQCVTILRVASPDPSRVEKLLGDFAKLQQDMIKAAEGADETETKALRSMGAEIHLVKSTLIVKPQPSDERRLRESIKEEILAKVIAVLEQRLPLAQIDDVVSAVRVAVK</sequence>
<gene>
    <name evidence="1" type="ORF">GALL_470840</name>
</gene>
<evidence type="ECO:0000313" key="1">
    <source>
        <dbReference type="EMBL" id="OIQ71301.1"/>
    </source>
</evidence>